<dbReference type="SUPFAM" id="SSF47095">
    <property type="entry name" value="HMG-box"/>
    <property type="match status" value="1"/>
</dbReference>
<protein>
    <submittedName>
        <fullName evidence="9">Uncharacterized protein</fullName>
    </submittedName>
</protein>
<evidence type="ECO:0000256" key="2">
    <source>
        <dbReference type="ARBA" id="ARBA00010325"/>
    </source>
</evidence>
<dbReference type="Pfam" id="PF04690">
    <property type="entry name" value="YABBY"/>
    <property type="match status" value="1"/>
</dbReference>
<dbReference type="Gramene" id="RZC49002">
    <property type="protein sequence ID" value="RZC49002"/>
    <property type="gene ID" value="C5167_017428"/>
</dbReference>
<keyword evidence="6" id="KW-0539">Nucleus</keyword>
<gene>
    <name evidence="9" type="ORF">C5167_017428</name>
</gene>
<evidence type="ECO:0000313" key="9">
    <source>
        <dbReference type="EMBL" id="RZC49002.1"/>
    </source>
</evidence>
<evidence type="ECO:0000313" key="10">
    <source>
        <dbReference type="Proteomes" id="UP000316621"/>
    </source>
</evidence>
<evidence type="ECO:0000256" key="3">
    <source>
        <dbReference type="ARBA" id="ARBA00022723"/>
    </source>
</evidence>
<evidence type="ECO:0000259" key="7">
    <source>
        <dbReference type="Pfam" id="PF04690"/>
    </source>
</evidence>
<dbReference type="Pfam" id="PF24868">
    <property type="entry name" value="YABBY_N"/>
    <property type="match status" value="1"/>
</dbReference>
<keyword evidence="4" id="KW-0863">Zinc-finger</keyword>
<dbReference type="AlphaFoldDB" id="A0A4Y7IMR2"/>
<dbReference type="InterPro" id="IPR056775">
    <property type="entry name" value="YABBY_C"/>
</dbReference>
<sequence length="167" mass="19004">MMSSISSTMSFVNEQICYIPCNFCNIILAVSVPCSSLFETVTVRCGHCANLWSVNMGAVLQSLSLQDLQTPNNGDHFQRIDFPSSSKHNQDIQVMQVTTAKTEKRIVNQPPEKKHRVPSAYNQFIKEEIQRIKANNPDINHRKAFSTAAKNWAHFPHAHYGLNWEQE</sequence>
<keyword evidence="3" id="KW-0479">Metal-binding</keyword>
<keyword evidence="10" id="KW-1185">Reference proteome</keyword>
<dbReference type="Proteomes" id="UP000316621">
    <property type="component" value="Chromosome 2"/>
</dbReference>
<dbReference type="GO" id="GO:0045165">
    <property type="term" value="P:cell fate commitment"/>
    <property type="evidence" value="ECO:0007669"/>
    <property type="project" value="TreeGrafter"/>
</dbReference>
<dbReference type="Gene3D" id="1.10.30.10">
    <property type="entry name" value="High mobility group box domain"/>
    <property type="match status" value="1"/>
</dbReference>
<evidence type="ECO:0000256" key="5">
    <source>
        <dbReference type="ARBA" id="ARBA00022833"/>
    </source>
</evidence>
<dbReference type="GO" id="GO:0008270">
    <property type="term" value="F:zinc ion binding"/>
    <property type="evidence" value="ECO:0007669"/>
    <property type="project" value="UniProtKB-KW"/>
</dbReference>
<organism evidence="9 10">
    <name type="scientific">Papaver somniferum</name>
    <name type="common">Opium poppy</name>
    <dbReference type="NCBI Taxonomy" id="3469"/>
    <lineage>
        <taxon>Eukaryota</taxon>
        <taxon>Viridiplantae</taxon>
        <taxon>Streptophyta</taxon>
        <taxon>Embryophyta</taxon>
        <taxon>Tracheophyta</taxon>
        <taxon>Spermatophyta</taxon>
        <taxon>Magnoliopsida</taxon>
        <taxon>Ranunculales</taxon>
        <taxon>Papaveraceae</taxon>
        <taxon>Papaveroideae</taxon>
        <taxon>Papaver</taxon>
    </lineage>
</organism>
<name>A0A4Y7IMR2_PAPSO</name>
<reference evidence="9 10" key="1">
    <citation type="journal article" date="2018" name="Science">
        <title>The opium poppy genome and morphinan production.</title>
        <authorList>
            <person name="Guo L."/>
            <person name="Winzer T."/>
            <person name="Yang X."/>
            <person name="Li Y."/>
            <person name="Ning Z."/>
            <person name="He Z."/>
            <person name="Teodor R."/>
            <person name="Lu Y."/>
            <person name="Bowser T.A."/>
            <person name="Graham I.A."/>
            <person name="Ye K."/>
        </authorList>
    </citation>
    <scope>NUCLEOTIDE SEQUENCE [LARGE SCALE GENOMIC DNA]</scope>
    <source>
        <strain evidence="10">cv. HN1</strain>
        <tissue evidence="9">Leaves</tissue>
    </source>
</reference>
<evidence type="ECO:0000256" key="6">
    <source>
        <dbReference type="ARBA" id="ARBA00023242"/>
    </source>
</evidence>
<dbReference type="PANTHER" id="PTHR31675">
    <property type="entry name" value="PROTEIN YABBY 6-RELATED"/>
    <property type="match status" value="1"/>
</dbReference>
<dbReference type="InterPro" id="IPR036910">
    <property type="entry name" value="HMG_box_dom_sf"/>
</dbReference>
<dbReference type="InterPro" id="IPR056776">
    <property type="entry name" value="YABBY_N"/>
</dbReference>
<evidence type="ECO:0000256" key="1">
    <source>
        <dbReference type="ARBA" id="ARBA00004123"/>
    </source>
</evidence>
<dbReference type="InterPro" id="IPR006780">
    <property type="entry name" value="YABBY"/>
</dbReference>
<evidence type="ECO:0000256" key="4">
    <source>
        <dbReference type="ARBA" id="ARBA00022771"/>
    </source>
</evidence>
<keyword evidence="5" id="KW-0862">Zinc</keyword>
<accession>A0A4Y7IMR2</accession>
<dbReference type="PANTHER" id="PTHR31675:SF6">
    <property type="entry name" value="AXIAL REGULATOR YABBY 5"/>
    <property type="match status" value="1"/>
</dbReference>
<proteinExistence type="inferred from homology"/>
<dbReference type="CDD" id="cd00084">
    <property type="entry name" value="HMG-box_SF"/>
    <property type="match status" value="1"/>
</dbReference>
<dbReference type="GO" id="GO:0005634">
    <property type="term" value="C:nucleus"/>
    <property type="evidence" value="ECO:0007669"/>
    <property type="project" value="UniProtKB-SubCell"/>
</dbReference>
<comment type="subcellular location">
    <subcellularLocation>
        <location evidence="1">Nucleus</location>
    </subcellularLocation>
</comment>
<feature type="domain" description="YABBY N-terminal" evidence="8">
    <location>
        <begin position="12"/>
        <end position="68"/>
    </location>
</feature>
<comment type="similarity">
    <text evidence="2">Belongs to the YABBY family.</text>
</comment>
<dbReference type="EMBL" id="CM010716">
    <property type="protein sequence ID" value="RZC49002.1"/>
    <property type="molecule type" value="Genomic_DNA"/>
</dbReference>
<dbReference type="STRING" id="3469.A0A4Y7IMR2"/>
<feature type="domain" description="YABBY protein C-terminal" evidence="7">
    <location>
        <begin position="100"/>
        <end position="161"/>
    </location>
</feature>
<evidence type="ECO:0000259" key="8">
    <source>
        <dbReference type="Pfam" id="PF24868"/>
    </source>
</evidence>